<organism evidence="3 4">
    <name type="scientific">Agaricicola taiwanensis</name>
    <dbReference type="NCBI Taxonomy" id="591372"/>
    <lineage>
        <taxon>Bacteria</taxon>
        <taxon>Pseudomonadati</taxon>
        <taxon>Pseudomonadota</taxon>
        <taxon>Alphaproteobacteria</taxon>
        <taxon>Rhodobacterales</taxon>
        <taxon>Paracoccaceae</taxon>
        <taxon>Agaricicola</taxon>
    </lineage>
</organism>
<feature type="domain" description="DUF6867" evidence="2">
    <location>
        <begin position="8"/>
        <end position="112"/>
    </location>
</feature>
<feature type="transmembrane region" description="Helical" evidence="1">
    <location>
        <begin position="67"/>
        <end position="84"/>
    </location>
</feature>
<dbReference type="Proteomes" id="UP000602745">
    <property type="component" value="Unassembled WGS sequence"/>
</dbReference>
<dbReference type="AlphaFoldDB" id="A0A8J2VWT3"/>
<comment type="caution">
    <text evidence="3">The sequence shown here is derived from an EMBL/GenBank/DDBJ whole genome shotgun (WGS) entry which is preliminary data.</text>
</comment>
<sequence>MNMIWEVSLPEFIFITIILGGSAAWMSGRAIAGSWQPFWIAALWMLLLGAAVRFIHFALFSGSLLTLHYYVVDTVILIAIAALGHRATRARRTAQQYSWLYEKTSPFTWRRKPAGGTPSP</sequence>
<evidence type="ECO:0000313" key="4">
    <source>
        <dbReference type="Proteomes" id="UP000602745"/>
    </source>
</evidence>
<name>A0A8J2VWT3_9RHOB</name>
<evidence type="ECO:0000313" key="3">
    <source>
        <dbReference type="EMBL" id="GGE41959.1"/>
    </source>
</evidence>
<dbReference type="RefSeq" id="WP_188409501.1">
    <property type="nucleotide sequence ID" value="NZ_BMCP01000002.1"/>
</dbReference>
<evidence type="ECO:0000256" key="1">
    <source>
        <dbReference type="SAM" id="Phobius"/>
    </source>
</evidence>
<keyword evidence="1" id="KW-1133">Transmembrane helix</keyword>
<evidence type="ECO:0000259" key="2">
    <source>
        <dbReference type="Pfam" id="PF21741"/>
    </source>
</evidence>
<feature type="transmembrane region" description="Helical" evidence="1">
    <location>
        <begin position="12"/>
        <end position="31"/>
    </location>
</feature>
<feature type="transmembrane region" description="Helical" evidence="1">
    <location>
        <begin position="38"/>
        <end position="61"/>
    </location>
</feature>
<proteinExistence type="predicted"/>
<dbReference type="EMBL" id="BMCP01000002">
    <property type="protein sequence ID" value="GGE41959.1"/>
    <property type="molecule type" value="Genomic_DNA"/>
</dbReference>
<keyword evidence="1" id="KW-0472">Membrane</keyword>
<protein>
    <recommendedName>
        <fullName evidence="2">DUF6867 domain-containing protein</fullName>
    </recommendedName>
</protein>
<dbReference type="Pfam" id="PF21741">
    <property type="entry name" value="DUF6867"/>
    <property type="match status" value="1"/>
</dbReference>
<gene>
    <name evidence="3" type="ORF">GCM10007276_19110</name>
</gene>
<keyword evidence="4" id="KW-1185">Reference proteome</keyword>
<dbReference type="InterPro" id="IPR049201">
    <property type="entry name" value="DUF6867"/>
</dbReference>
<reference evidence="3" key="2">
    <citation type="submission" date="2020-09" db="EMBL/GenBank/DDBJ databases">
        <authorList>
            <person name="Sun Q."/>
            <person name="Sedlacek I."/>
        </authorList>
    </citation>
    <scope>NUCLEOTIDE SEQUENCE</scope>
    <source>
        <strain evidence="3">CCM 7684</strain>
    </source>
</reference>
<reference evidence="3" key="1">
    <citation type="journal article" date="2014" name="Int. J. Syst. Evol. Microbiol.">
        <title>Complete genome sequence of Corynebacterium casei LMG S-19264T (=DSM 44701T), isolated from a smear-ripened cheese.</title>
        <authorList>
            <consortium name="US DOE Joint Genome Institute (JGI-PGF)"/>
            <person name="Walter F."/>
            <person name="Albersmeier A."/>
            <person name="Kalinowski J."/>
            <person name="Ruckert C."/>
        </authorList>
    </citation>
    <scope>NUCLEOTIDE SEQUENCE</scope>
    <source>
        <strain evidence="3">CCM 7684</strain>
    </source>
</reference>
<accession>A0A8J2VWT3</accession>
<keyword evidence="1" id="KW-0812">Transmembrane</keyword>